<dbReference type="Proteomes" id="UP001626537">
    <property type="component" value="Chromosome"/>
</dbReference>
<dbReference type="EMBL" id="CP136864">
    <property type="protein sequence ID" value="WOJ93689.1"/>
    <property type="molecule type" value="Genomic_DNA"/>
</dbReference>
<evidence type="ECO:0000313" key="2">
    <source>
        <dbReference type="Proteomes" id="UP001626537"/>
    </source>
</evidence>
<reference evidence="1 2" key="1">
    <citation type="submission" date="2023-10" db="EMBL/GenBank/DDBJ databases">
        <title>Two novel species belonging to the OM43/NOR5 clade.</title>
        <authorList>
            <person name="Park M."/>
        </authorList>
    </citation>
    <scope>NUCLEOTIDE SEQUENCE [LARGE SCALE GENOMIC DNA]</scope>
    <source>
        <strain evidence="1 2">IMCC43200</strain>
    </source>
</reference>
<gene>
    <name evidence="1" type="ORF">R0135_00635</name>
</gene>
<dbReference type="InterPro" id="IPR024453">
    <property type="entry name" value="Peptidase_C92"/>
</dbReference>
<dbReference type="InterPro" id="IPR038765">
    <property type="entry name" value="Papain-like_cys_pep_sf"/>
</dbReference>
<name>A0ABZ0I4D8_9GAMM</name>
<keyword evidence="2" id="KW-1185">Reference proteome</keyword>
<dbReference type="Gene3D" id="3.90.1720.10">
    <property type="entry name" value="endopeptidase domain like (from Nostoc punctiforme)"/>
    <property type="match status" value="1"/>
</dbReference>
<organism evidence="1 2">
    <name type="scientific">Congregibacter variabilis</name>
    <dbReference type="NCBI Taxonomy" id="3081200"/>
    <lineage>
        <taxon>Bacteria</taxon>
        <taxon>Pseudomonadati</taxon>
        <taxon>Pseudomonadota</taxon>
        <taxon>Gammaproteobacteria</taxon>
        <taxon>Cellvibrionales</taxon>
        <taxon>Halieaceae</taxon>
        <taxon>Congregibacter</taxon>
    </lineage>
</organism>
<evidence type="ECO:0000313" key="1">
    <source>
        <dbReference type="EMBL" id="WOJ93689.1"/>
    </source>
</evidence>
<accession>A0ABZ0I4D8</accession>
<proteinExistence type="predicted"/>
<dbReference type="SUPFAM" id="SSF54001">
    <property type="entry name" value="Cysteine proteinases"/>
    <property type="match status" value="1"/>
</dbReference>
<protein>
    <submittedName>
        <fullName evidence="1">YiiX/YebB-like N1pC/P60 family cysteine hydrolase</fullName>
    </submittedName>
</protein>
<dbReference type="Pfam" id="PF05708">
    <property type="entry name" value="Peptidase_C92"/>
    <property type="match status" value="1"/>
</dbReference>
<sequence>MNPGDVLLVRGNGRFSTLLTTAQKPFYSGVKSSHVLVSLAEGSFVHATMDGGVEIVFFDEVLPKIEPSWRAVRLKVLSESEQEEVMKAAIYYFHQAYNSKYFHIETEHSSFCSELVAKIYRKAGVKILGGKAPSKTIPADFDRACDCQEDWEEVTEELEAVFDKMQESIDEYKLGFSIMLSAIEKRRLSLKLNSQILSGMEEAMDAGAISEELFENAKERENDFLSKKSISFWDEE</sequence>
<dbReference type="RefSeq" id="WP_407348333.1">
    <property type="nucleotide sequence ID" value="NZ_CP136864.1"/>
</dbReference>